<evidence type="ECO:0000256" key="1">
    <source>
        <dbReference type="ARBA" id="ARBA00009437"/>
    </source>
</evidence>
<dbReference type="SUPFAM" id="SSF46785">
    <property type="entry name" value="Winged helix' DNA-binding domain"/>
    <property type="match status" value="1"/>
</dbReference>
<reference evidence="6 7" key="1">
    <citation type="submission" date="2020-02" db="EMBL/GenBank/DDBJ databases">
        <title>Ideonella bacterium strain TBM-1.</title>
        <authorList>
            <person name="Chen W.-M."/>
        </authorList>
    </citation>
    <scope>NUCLEOTIDE SEQUENCE [LARGE SCALE GENOMIC DNA]</scope>
    <source>
        <strain evidence="6 7">TBM-1</strain>
    </source>
</reference>
<dbReference type="PANTHER" id="PTHR30537">
    <property type="entry name" value="HTH-TYPE TRANSCRIPTIONAL REGULATOR"/>
    <property type="match status" value="1"/>
</dbReference>
<dbReference type="EMBL" id="JAAGOH010000008">
    <property type="protein sequence ID" value="NDY91282.1"/>
    <property type="molecule type" value="Genomic_DNA"/>
</dbReference>
<dbReference type="InterPro" id="IPR058163">
    <property type="entry name" value="LysR-type_TF_proteobact-type"/>
</dbReference>
<dbReference type="Proteomes" id="UP000484255">
    <property type="component" value="Unassembled WGS sequence"/>
</dbReference>
<dbReference type="SUPFAM" id="SSF53850">
    <property type="entry name" value="Periplasmic binding protein-like II"/>
    <property type="match status" value="1"/>
</dbReference>
<dbReference type="Pfam" id="PF03466">
    <property type="entry name" value="LysR_substrate"/>
    <property type="match status" value="1"/>
</dbReference>
<dbReference type="AlphaFoldDB" id="A0A7C9TJN2"/>
<protein>
    <submittedName>
        <fullName evidence="6">LysR family transcriptional regulator</fullName>
    </submittedName>
</protein>
<feature type="domain" description="HTH lysR-type" evidence="5">
    <location>
        <begin position="20"/>
        <end position="77"/>
    </location>
</feature>
<name>A0A7C9TJN2_9BURK</name>
<gene>
    <name evidence="6" type="ORF">G3A44_08780</name>
</gene>
<dbReference type="GO" id="GO:0006351">
    <property type="term" value="P:DNA-templated transcription"/>
    <property type="evidence" value="ECO:0007669"/>
    <property type="project" value="TreeGrafter"/>
</dbReference>
<dbReference type="InterPro" id="IPR000847">
    <property type="entry name" value="LysR_HTH_N"/>
</dbReference>
<evidence type="ECO:0000256" key="2">
    <source>
        <dbReference type="ARBA" id="ARBA00023015"/>
    </source>
</evidence>
<comment type="similarity">
    <text evidence="1">Belongs to the LysR transcriptional regulatory family.</text>
</comment>
<keyword evidence="7" id="KW-1185">Reference proteome</keyword>
<keyword evidence="4" id="KW-0804">Transcription</keyword>
<dbReference type="GO" id="GO:0003700">
    <property type="term" value="F:DNA-binding transcription factor activity"/>
    <property type="evidence" value="ECO:0007669"/>
    <property type="project" value="InterPro"/>
</dbReference>
<proteinExistence type="inferred from homology"/>
<dbReference type="InterPro" id="IPR005119">
    <property type="entry name" value="LysR_subst-bd"/>
</dbReference>
<dbReference type="FunFam" id="3.40.190.290:FF:000001">
    <property type="entry name" value="Transcriptional regulator, LysR family"/>
    <property type="match status" value="1"/>
</dbReference>
<dbReference type="Gene3D" id="3.40.190.290">
    <property type="match status" value="1"/>
</dbReference>
<evidence type="ECO:0000256" key="4">
    <source>
        <dbReference type="ARBA" id="ARBA00023163"/>
    </source>
</evidence>
<sequence length="315" mass="34963">MVTKEKPPLADLRQEVPYSPPPEDLRVFATVARLASFAAAAQALGSSTAYVSKRLRLLEAGLGTRLLHRTTRRVGITEDGERVYAWAQRILDDLDHLVQDVRATRSQVRGHLRVCSSFGFGRRVVAPLLGELQLAHPDLQVRLELFDRLVDVAGEGFDLDVRVGDEIAGHLIAHPLAANHRVLCAAPAYLARRGLPRTPEDLAQHDCLVIKERDHPFGLWRLQQGELERRVKVTGPLSSNQGEIVVQWAVAGHGLLLRSLWDVGPLLDQGLLQRILPDWTQPANVWAVVPQRLAHAAKVRVAVEHLQQHLPGRLG</sequence>
<evidence type="ECO:0000256" key="3">
    <source>
        <dbReference type="ARBA" id="ARBA00023125"/>
    </source>
</evidence>
<dbReference type="Gene3D" id="1.10.10.10">
    <property type="entry name" value="Winged helix-like DNA-binding domain superfamily/Winged helix DNA-binding domain"/>
    <property type="match status" value="1"/>
</dbReference>
<comment type="caution">
    <text evidence="6">The sequence shown here is derived from an EMBL/GenBank/DDBJ whole genome shotgun (WGS) entry which is preliminary data.</text>
</comment>
<dbReference type="Pfam" id="PF00126">
    <property type="entry name" value="HTH_1"/>
    <property type="match status" value="1"/>
</dbReference>
<keyword evidence="2" id="KW-0805">Transcription regulation</keyword>
<accession>A0A7C9TJN2</accession>
<dbReference type="CDD" id="cd08479">
    <property type="entry name" value="PBP2_CrgA_like_9"/>
    <property type="match status" value="1"/>
</dbReference>
<dbReference type="InterPro" id="IPR036390">
    <property type="entry name" value="WH_DNA-bd_sf"/>
</dbReference>
<organism evidence="6 7">
    <name type="scientific">Ideonella livida</name>
    <dbReference type="NCBI Taxonomy" id="2707176"/>
    <lineage>
        <taxon>Bacteria</taxon>
        <taxon>Pseudomonadati</taxon>
        <taxon>Pseudomonadota</taxon>
        <taxon>Betaproteobacteria</taxon>
        <taxon>Burkholderiales</taxon>
        <taxon>Sphaerotilaceae</taxon>
        <taxon>Ideonella</taxon>
    </lineage>
</organism>
<keyword evidence="3" id="KW-0238">DNA-binding</keyword>
<dbReference type="FunFam" id="1.10.10.10:FF:000001">
    <property type="entry name" value="LysR family transcriptional regulator"/>
    <property type="match status" value="1"/>
</dbReference>
<dbReference type="PANTHER" id="PTHR30537:SF5">
    <property type="entry name" value="HTH-TYPE TRANSCRIPTIONAL ACTIVATOR TTDR-RELATED"/>
    <property type="match status" value="1"/>
</dbReference>
<dbReference type="GO" id="GO:0043565">
    <property type="term" value="F:sequence-specific DNA binding"/>
    <property type="evidence" value="ECO:0007669"/>
    <property type="project" value="TreeGrafter"/>
</dbReference>
<evidence type="ECO:0000313" key="7">
    <source>
        <dbReference type="Proteomes" id="UP000484255"/>
    </source>
</evidence>
<dbReference type="InterPro" id="IPR036388">
    <property type="entry name" value="WH-like_DNA-bd_sf"/>
</dbReference>
<evidence type="ECO:0000313" key="6">
    <source>
        <dbReference type="EMBL" id="NDY91282.1"/>
    </source>
</evidence>
<evidence type="ECO:0000259" key="5">
    <source>
        <dbReference type="PROSITE" id="PS50931"/>
    </source>
</evidence>
<dbReference type="PROSITE" id="PS50931">
    <property type="entry name" value="HTH_LYSR"/>
    <property type="match status" value="1"/>
</dbReference>